<protein>
    <submittedName>
        <fullName evidence="6">Band 7 protein</fullName>
    </submittedName>
</protein>
<dbReference type="GO" id="GO:0016020">
    <property type="term" value="C:membrane"/>
    <property type="evidence" value="ECO:0007669"/>
    <property type="project" value="UniProtKB-SubCell"/>
</dbReference>
<feature type="compositionally biased region" description="Polar residues" evidence="3">
    <location>
        <begin position="1"/>
        <end position="17"/>
    </location>
</feature>
<organism evidence="6 7">
    <name type="scientific">Proteobacteria bacterium 228</name>
    <dbReference type="NCBI Taxonomy" id="2083153"/>
    <lineage>
        <taxon>Bacteria</taxon>
        <taxon>Pseudomonadati</taxon>
        <taxon>Pseudomonadota</taxon>
    </lineage>
</organism>
<keyword evidence="4" id="KW-1133">Transmembrane helix</keyword>
<dbReference type="EMBL" id="PRLP01000046">
    <property type="protein sequence ID" value="PPC76624.1"/>
    <property type="molecule type" value="Genomic_DNA"/>
</dbReference>
<dbReference type="SMART" id="SM00244">
    <property type="entry name" value="PHB"/>
    <property type="match status" value="1"/>
</dbReference>
<sequence length="446" mass="48993">MTETNLSQQQPSQTGGSRWQRFSAWREERALRIGKWLKRHSMPIYISMLMFVLSLIILAPNIFINVPAGHAGVLWLRFFGGTVTDHYYGEGLHMIFPWDEMYIYDTRLQNSARVYDTISSNGLSMQVEIAVRYRVNKDALGMLHKLVGPDYPEILVYPEIGSHARELISRYTPEQLYTETRAFIQAQILQRMVTQLGNSLINQSSHGRLVNVEDVLIRSVKLPDKVAQAIERKAEQYQAMLEYDFRIAREKKERDRKIIEAEGIRAFQDIVAKTITPEYLRLRGIDATMALATSQNSKMIIIGGKDGLPVILNTGDVAPSSAAATSDNAGLSPSLDITSPNAKMQDVTPPNAAIPSANTSPGAGKSPAAAPLTGASTNGFPSSAEMRGRVFSNDAVTDQQSVLPEGSGTPVTHEQAAVVDGLAAQQSAGAAMMLQQAARQQQMSSQ</sequence>
<feature type="compositionally biased region" description="Low complexity" evidence="3">
    <location>
        <begin position="360"/>
        <end position="371"/>
    </location>
</feature>
<dbReference type="Proteomes" id="UP000238196">
    <property type="component" value="Unassembled WGS sequence"/>
</dbReference>
<evidence type="ECO:0000313" key="6">
    <source>
        <dbReference type="EMBL" id="PPC76624.1"/>
    </source>
</evidence>
<evidence type="ECO:0000256" key="4">
    <source>
        <dbReference type="SAM" id="Phobius"/>
    </source>
</evidence>
<keyword evidence="4" id="KW-0812">Transmembrane</keyword>
<evidence type="ECO:0000259" key="5">
    <source>
        <dbReference type="SMART" id="SM00244"/>
    </source>
</evidence>
<accession>A0A2S5KP51</accession>
<evidence type="ECO:0000313" key="7">
    <source>
        <dbReference type="Proteomes" id="UP000238196"/>
    </source>
</evidence>
<keyword evidence="2 4" id="KW-0472">Membrane</keyword>
<feature type="region of interest" description="Disordered" evidence="3">
    <location>
        <begin position="1"/>
        <end position="20"/>
    </location>
</feature>
<dbReference type="AlphaFoldDB" id="A0A2S5KP51"/>
<dbReference type="InterPro" id="IPR000163">
    <property type="entry name" value="Prohibitin"/>
</dbReference>
<evidence type="ECO:0000256" key="2">
    <source>
        <dbReference type="ARBA" id="ARBA00023136"/>
    </source>
</evidence>
<dbReference type="PANTHER" id="PTHR23222">
    <property type="entry name" value="PROHIBITIN"/>
    <property type="match status" value="1"/>
</dbReference>
<comment type="subcellular location">
    <subcellularLocation>
        <location evidence="1">Membrane</location>
        <topology evidence="1">Single-pass membrane protein</topology>
    </subcellularLocation>
</comment>
<feature type="transmembrane region" description="Helical" evidence="4">
    <location>
        <begin position="42"/>
        <end position="64"/>
    </location>
</feature>
<evidence type="ECO:0000256" key="3">
    <source>
        <dbReference type="SAM" id="MobiDB-lite"/>
    </source>
</evidence>
<feature type="domain" description="Band 7" evidence="5">
    <location>
        <begin position="61"/>
        <end position="234"/>
    </location>
</feature>
<dbReference type="Pfam" id="PF01145">
    <property type="entry name" value="Band_7"/>
    <property type="match status" value="1"/>
</dbReference>
<gene>
    <name evidence="6" type="ORF">C4K68_14450</name>
</gene>
<dbReference type="Gene3D" id="3.30.479.30">
    <property type="entry name" value="Band 7 domain"/>
    <property type="match status" value="1"/>
</dbReference>
<dbReference type="SUPFAM" id="SSF117892">
    <property type="entry name" value="Band 7/SPFH domain"/>
    <property type="match status" value="1"/>
</dbReference>
<dbReference type="OrthoDB" id="9792660at2"/>
<evidence type="ECO:0000256" key="1">
    <source>
        <dbReference type="ARBA" id="ARBA00004167"/>
    </source>
</evidence>
<feature type="region of interest" description="Disordered" evidence="3">
    <location>
        <begin position="321"/>
        <end position="385"/>
    </location>
</feature>
<dbReference type="PANTHER" id="PTHR23222:SF1">
    <property type="entry name" value="PROHIBITIN-2"/>
    <property type="match status" value="1"/>
</dbReference>
<dbReference type="GO" id="GO:0007005">
    <property type="term" value="P:mitochondrion organization"/>
    <property type="evidence" value="ECO:0007669"/>
    <property type="project" value="TreeGrafter"/>
</dbReference>
<dbReference type="InterPro" id="IPR001107">
    <property type="entry name" value="Band_7"/>
</dbReference>
<comment type="caution">
    <text evidence="6">The sequence shown here is derived from an EMBL/GenBank/DDBJ whole genome shotgun (WGS) entry which is preliminary data.</text>
</comment>
<proteinExistence type="predicted"/>
<dbReference type="CDD" id="cd03401">
    <property type="entry name" value="SPFH_prohibitin"/>
    <property type="match status" value="1"/>
</dbReference>
<feature type="compositionally biased region" description="Polar residues" evidence="3">
    <location>
        <begin position="322"/>
        <end position="342"/>
    </location>
</feature>
<dbReference type="InterPro" id="IPR036013">
    <property type="entry name" value="Band_7/SPFH_dom_sf"/>
</dbReference>
<reference evidence="6 7" key="1">
    <citation type="submission" date="2018-02" db="EMBL/GenBank/DDBJ databases">
        <title>novel marine gammaproteobacteria from coastal saline agro ecosystem.</title>
        <authorList>
            <person name="Krishnan R."/>
            <person name="Ramesh Kumar N."/>
        </authorList>
    </citation>
    <scope>NUCLEOTIDE SEQUENCE [LARGE SCALE GENOMIC DNA]</scope>
    <source>
        <strain evidence="6 7">228</strain>
    </source>
</reference>
<name>A0A2S5KP51_9PROT</name>